<comment type="caution">
    <text evidence="1">The sequence shown here is derived from an EMBL/GenBank/DDBJ whole genome shotgun (WGS) entry which is preliminary data.</text>
</comment>
<evidence type="ECO:0000313" key="2">
    <source>
        <dbReference type="Proteomes" id="UP001163603"/>
    </source>
</evidence>
<dbReference type="EMBL" id="CM047746">
    <property type="protein sequence ID" value="KAJ0020102.1"/>
    <property type="molecule type" value="Genomic_DNA"/>
</dbReference>
<evidence type="ECO:0000313" key="1">
    <source>
        <dbReference type="EMBL" id="KAJ0020102.1"/>
    </source>
</evidence>
<protein>
    <submittedName>
        <fullName evidence="1">Uncharacterized protein</fullName>
    </submittedName>
</protein>
<dbReference type="Proteomes" id="UP001163603">
    <property type="component" value="Chromosome 11"/>
</dbReference>
<keyword evidence="2" id="KW-1185">Reference proteome</keyword>
<accession>A0ACC0XP82</accession>
<organism evidence="1 2">
    <name type="scientific">Pistacia integerrima</name>
    <dbReference type="NCBI Taxonomy" id="434235"/>
    <lineage>
        <taxon>Eukaryota</taxon>
        <taxon>Viridiplantae</taxon>
        <taxon>Streptophyta</taxon>
        <taxon>Embryophyta</taxon>
        <taxon>Tracheophyta</taxon>
        <taxon>Spermatophyta</taxon>
        <taxon>Magnoliopsida</taxon>
        <taxon>eudicotyledons</taxon>
        <taxon>Gunneridae</taxon>
        <taxon>Pentapetalae</taxon>
        <taxon>rosids</taxon>
        <taxon>malvids</taxon>
        <taxon>Sapindales</taxon>
        <taxon>Anacardiaceae</taxon>
        <taxon>Pistacia</taxon>
    </lineage>
</organism>
<proteinExistence type="predicted"/>
<name>A0ACC0XP82_9ROSI</name>
<sequence>MENPTADGEEAQSSCNWSEAVEDLVATGETEAAISLLETTVSKLENQESTNEPVNLQLASALTNLANLYSSKGFSLKSDELLARAFQIRDAKVVNKDLKDSWEDSAHNRPSNDGNFEKSAKSVDKDLPQDEYAEDDWEAIADRAPGELLSSQCLPEVSNLSLEDTKVQAPKRRGRGTFSYEKNELYSDRQYDKSVVEDTGDEGVSLTSERNPDLKHRLTGITNPLYVGLYGAKQEAKYGTRHVLVLADFSPSTRTTDLEKLLEEFRDRGFVIRWVNDTIALAVFCTPSVVGIFLSLILPAPSMKQLIQDECLKVAVLPLTSGPDELRGDYIVICLLDHVLVNMLLCLGGDSETVIYEGLRFGIYLVNLASFLSSNPNNDLPEAVSKMRIDALPILPLSFKSMSCDLRTSKLFVVLPINNLNAAALEVRNRIKCPFTVRILDEDDFLLSSISTKDLEPPRQRPQTSARTAQRLIAQGMGLKLPSSFGSRELKNQEEARRNRIQSRQKLRDDAWGPDDVN</sequence>
<reference evidence="2" key="1">
    <citation type="journal article" date="2023" name="G3 (Bethesda)">
        <title>Genome assembly and association tests identify interacting loci associated with vigor, precocity, and sex in interspecific pistachio rootstocks.</title>
        <authorList>
            <person name="Palmer W."/>
            <person name="Jacygrad E."/>
            <person name="Sagayaradj S."/>
            <person name="Cavanaugh K."/>
            <person name="Han R."/>
            <person name="Bertier L."/>
            <person name="Beede B."/>
            <person name="Kafkas S."/>
            <person name="Golino D."/>
            <person name="Preece J."/>
            <person name="Michelmore R."/>
        </authorList>
    </citation>
    <scope>NUCLEOTIDE SEQUENCE [LARGE SCALE GENOMIC DNA]</scope>
</reference>
<gene>
    <name evidence="1" type="ORF">Pint_31740</name>
</gene>